<organism evidence="6 7">
    <name type="scientific">Natranaerobius thermophilus (strain ATCC BAA-1301 / DSM 18059 / JW/NM-WN-LF)</name>
    <dbReference type="NCBI Taxonomy" id="457570"/>
    <lineage>
        <taxon>Bacteria</taxon>
        <taxon>Bacillati</taxon>
        <taxon>Bacillota</taxon>
        <taxon>Clostridia</taxon>
        <taxon>Natranaerobiales</taxon>
        <taxon>Natranaerobiaceae</taxon>
        <taxon>Natranaerobius</taxon>
    </lineage>
</organism>
<dbReference type="HOGENOM" id="CLU_058216_0_0_9"/>
<dbReference type="OrthoDB" id="9775607at2"/>
<keyword evidence="1" id="KW-0378">Hydrolase</keyword>
<dbReference type="InterPro" id="IPR032466">
    <property type="entry name" value="Metal_Hydrolase"/>
</dbReference>
<feature type="binding site" evidence="4">
    <location>
        <position position="226"/>
    </location>
    <ligand>
        <name>Zn(2+)</name>
        <dbReference type="ChEBI" id="CHEBI:29105"/>
        <label>2</label>
        <note>catalytic</note>
    </ligand>
</feature>
<dbReference type="eggNOG" id="COG1001">
    <property type="taxonomic scope" value="Bacteria"/>
</dbReference>
<feature type="binding site" evidence="3">
    <location>
        <position position="288"/>
    </location>
    <ligand>
        <name>substrate</name>
    </ligand>
</feature>
<dbReference type="InterPro" id="IPR006680">
    <property type="entry name" value="Amidohydro-rel"/>
</dbReference>
<dbReference type="FunCoup" id="B2A7R5">
    <property type="interactions" value="111"/>
</dbReference>
<dbReference type="GO" id="GO:0006508">
    <property type="term" value="P:proteolysis"/>
    <property type="evidence" value="ECO:0007669"/>
    <property type="project" value="UniProtKB-KW"/>
</dbReference>
<dbReference type="InParanoid" id="B2A7R5"/>
<feature type="binding site" evidence="3">
    <location>
        <begin position="70"/>
        <end position="72"/>
    </location>
    <ligand>
        <name>substrate</name>
    </ligand>
</feature>
<comment type="similarity">
    <text evidence="1">Belongs to the peptidase M38 family.</text>
</comment>
<dbReference type="PIRSF" id="PIRSF001238">
    <property type="entry name" value="IadA"/>
    <property type="match status" value="1"/>
</dbReference>
<dbReference type="GO" id="GO:0005737">
    <property type="term" value="C:cytoplasm"/>
    <property type="evidence" value="ECO:0007669"/>
    <property type="project" value="UniProtKB-SubCell"/>
</dbReference>
<dbReference type="KEGG" id="nth:Nther_0780"/>
<keyword evidence="1 4" id="KW-0479">Metal-binding</keyword>
<dbReference type="SUPFAM" id="SSF51338">
    <property type="entry name" value="Composite domain of metallo-dependent hydrolases"/>
    <property type="match status" value="1"/>
</dbReference>
<evidence type="ECO:0000313" key="7">
    <source>
        <dbReference type="Proteomes" id="UP000001683"/>
    </source>
</evidence>
<dbReference type="Pfam" id="PF01979">
    <property type="entry name" value="Amidohydro_1"/>
    <property type="match status" value="1"/>
</dbReference>
<feature type="binding site" evidence="3">
    <location>
        <position position="165"/>
    </location>
    <ligand>
        <name>substrate</name>
    </ligand>
</feature>
<dbReference type="PANTHER" id="PTHR11647">
    <property type="entry name" value="HYDRANTOINASE/DIHYDROPYRIMIDINASE FAMILY MEMBER"/>
    <property type="match status" value="1"/>
</dbReference>
<dbReference type="PANTHER" id="PTHR11647:SF1">
    <property type="entry name" value="COLLAPSIN RESPONSE MEDIATOR PROTEIN"/>
    <property type="match status" value="1"/>
</dbReference>
<comment type="function">
    <text evidence="1">Catalyzes the hydrolytic cleavage of a subset of L-isoaspartyl (L-beta-aspartyl) dipeptides. Used to degrade proteins damaged by L-isoaspartyl residues formation.</text>
</comment>
<reference evidence="6 7" key="2">
    <citation type="journal article" date="2011" name="J. Bacteriol.">
        <title>Complete genome sequence of the anaerobic, halophilic alkalithermophile Natranaerobius thermophilus JW/NM-WN-LF.</title>
        <authorList>
            <person name="Zhao B."/>
            <person name="Mesbah N.M."/>
            <person name="Dalin E."/>
            <person name="Goodwin L."/>
            <person name="Nolan M."/>
            <person name="Pitluck S."/>
            <person name="Chertkov O."/>
            <person name="Brettin T.S."/>
            <person name="Han J."/>
            <person name="Larimer F.W."/>
            <person name="Land M.L."/>
            <person name="Hauser L."/>
            <person name="Kyrpides N."/>
            <person name="Wiegel J."/>
        </authorList>
    </citation>
    <scope>NUCLEOTIDE SEQUENCE [LARGE SCALE GENOMIC DNA]</scope>
    <source>
        <strain evidence="7">ATCC BAA-1301 / DSM 18059 / JW/NM-WN-LF</strain>
    </source>
</reference>
<dbReference type="SUPFAM" id="SSF51556">
    <property type="entry name" value="Metallo-dependent hydrolases"/>
    <property type="match status" value="1"/>
</dbReference>
<keyword evidence="7" id="KW-1185">Reference proteome</keyword>
<evidence type="ECO:0000256" key="3">
    <source>
        <dbReference type="PIRSR" id="PIRSR001238-2"/>
    </source>
</evidence>
<evidence type="ECO:0000256" key="2">
    <source>
        <dbReference type="PIRSR" id="PIRSR001238-1"/>
    </source>
</evidence>
<proteinExistence type="inferred from homology"/>
<dbReference type="InterPro" id="IPR011059">
    <property type="entry name" value="Metal-dep_hydrolase_composite"/>
</dbReference>
<feature type="binding site" evidence="3">
    <location>
        <position position="101"/>
    </location>
    <ligand>
        <name>substrate</name>
    </ligand>
</feature>
<dbReference type="GO" id="GO:0008237">
    <property type="term" value="F:metallopeptidase activity"/>
    <property type="evidence" value="ECO:0007669"/>
    <property type="project" value="UniProtKB-KW"/>
</dbReference>
<feature type="binding site" evidence="4">
    <location>
        <position position="63"/>
    </location>
    <ligand>
        <name>Zn(2+)</name>
        <dbReference type="ChEBI" id="CHEBI:29105"/>
        <label>1</label>
        <note>catalytic</note>
    </ligand>
</feature>
<evidence type="ECO:0000256" key="1">
    <source>
        <dbReference type="PIRNR" id="PIRNR001238"/>
    </source>
</evidence>
<name>B2A7R5_NATTJ</name>
<dbReference type="Gene3D" id="2.30.40.10">
    <property type="entry name" value="Urease, subunit C, domain 1"/>
    <property type="match status" value="1"/>
</dbReference>
<dbReference type="EC" id="3.4.19.-" evidence="1"/>
<dbReference type="EMBL" id="CP001034">
    <property type="protein sequence ID" value="ACB84367.1"/>
    <property type="molecule type" value="Genomic_DNA"/>
</dbReference>
<reference evidence="6 7" key="1">
    <citation type="submission" date="2008-04" db="EMBL/GenBank/DDBJ databases">
        <title>Complete sequence of chromosome of Natranaerobius thermophilus JW/NM-WN-LF.</title>
        <authorList>
            <consortium name="US DOE Joint Genome Institute"/>
            <person name="Copeland A."/>
            <person name="Lucas S."/>
            <person name="Lapidus A."/>
            <person name="Glavina del Rio T."/>
            <person name="Dalin E."/>
            <person name="Tice H."/>
            <person name="Bruce D."/>
            <person name="Goodwin L."/>
            <person name="Pitluck S."/>
            <person name="Chertkov O."/>
            <person name="Brettin T."/>
            <person name="Detter J.C."/>
            <person name="Han C."/>
            <person name="Kuske C.R."/>
            <person name="Schmutz J."/>
            <person name="Larimer F."/>
            <person name="Land M."/>
            <person name="Hauser L."/>
            <person name="Kyrpides N."/>
            <person name="Lykidis A."/>
            <person name="Mesbah N.M."/>
            <person name="Wiegel J."/>
        </authorList>
    </citation>
    <scope>NUCLEOTIDE SEQUENCE [LARGE SCALE GENOMIC DNA]</scope>
    <source>
        <strain evidence="7">ATCC BAA-1301 / DSM 18059 / JW/NM-WN-LF</strain>
    </source>
</reference>
<keyword evidence="1" id="KW-0482">Metalloprotease</keyword>
<keyword evidence="1" id="KW-0645">Protease</keyword>
<dbReference type="GO" id="GO:0008798">
    <property type="term" value="F:beta-aspartyl-peptidase activity"/>
    <property type="evidence" value="ECO:0007669"/>
    <property type="project" value="InterPro"/>
</dbReference>
<sequence>MLTLIKNAQLYTPEYLGKKDILLASDKIQMISDEINLSENSGLELEIIDSEGYWVVPGFIDNHVHLIGGGGEGGYNTRTPEIQLSKLTEAGITTVIGVLGTDGTTRHMTSLLAKARALESEGISTYILTGSYQIPVHTITGNVRDDLVIIDKVIGVGEIAISDHRSSKPTLEEIKKLSGEARVGGMLSGKPGVINLHLGDEKDGLRYLNQIVENTDIPCTQFLPTHINRSERLLEEGVEYTRNGGYIDLTTSGASQKIMLKPSKILRKLKDSGVDLSKVTLSSDGQGSLPSFDEEGNFKGLGIGSVNSLYSEVRDAILHEKLEPQEAISTITQNVAEIYKLADQGRILEGNQANLVFLDQNDLTIDSVYAKGELMVSHKKVLKKGTFE</sequence>
<feature type="binding site" evidence="4">
    <location>
        <position position="197"/>
    </location>
    <ligand>
        <name>Zn(2+)</name>
        <dbReference type="ChEBI" id="CHEBI:29105"/>
        <label>2</label>
        <note>catalytic</note>
    </ligand>
</feature>
<feature type="domain" description="Amidohydrolase-related" evidence="5">
    <location>
        <begin position="54"/>
        <end position="374"/>
    </location>
</feature>
<feature type="binding site" evidence="4">
    <location>
        <position position="65"/>
    </location>
    <ligand>
        <name>Zn(2+)</name>
        <dbReference type="ChEBI" id="CHEBI:29105"/>
        <label>1</label>
        <note>catalytic</note>
    </ligand>
</feature>
<feature type="binding site" evidence="4">
    <location>
        <position position="284"/>
    </location>
    <ligand>
        <name>Zn(2+)</name>
        <dbReference type="ChEBI" id="CHEBI:29105"/>
        <label>1</label>
        <note>catalytic</note>
    </ligand>
</feature>
<evidence type="ECO:0000313" key="6">
    <source>
        <dbReference type="EMBL" id="ACB84367.1"/>
    </source>
</evidence>
<dbReference type="Proteomes" id="UP000001683">
    <property type="component" value="Chromosome"/>
</dbReference>
<feature type="binding site" evidence="3">
    <location>
        <position position="229"/>
    </location>
    <ligand>
        <name>substrate</name>
    </ligand>
</feature>
<comment type="PTM">
    <text evidence="1">Carboxylation allows a single lysine to coordinate two zinc ions.</text>
</comment>
<dbReference type="STRING" id="457570.Nther_0780"/>
<comment type="cofactor">
    <cofactor evidence="1 4">
        <name>Zn(2+)</name>
        <dbReference type="ChEBI" id="CHEBI:29105"/>
    </cofactor>
    <text evidence="1 4">Binds 2 Zn(2+) ions per subunit.</text>
</comment>
<feature type="active site" description="Proton acceptor" evidence="2">
    <location>
        <position position="284"/>
    </location>
</feature>
<dbReference type="RefSeq" id="WP_012447247.1">
    <property type="nucleotide sequence ID" value="NC_010718.1"/>
</dbReference>
<dbReference type="InterPro" id="IPR010229">
    <property type="entry name" value="Pept_M38_dipep"/>
</dbReference>
<dbReference type="Gene3D" id="3.20.20.140">
    <property type="entry name" value="Metal-dependent hydrolases"/>
    <property type="match status" value="1"/>
</dbReference>
<dbReference type="GO" id="GO:0046872">
    <property type="term" value="F:metal ion binding"/>
    <property type="evidence" value="ECO:0007669"/>
    <property type="project" value="UniProtKB-KW"/>
</dbReference>
<dbReference type="AlphaFoldDB" id="B2A7R5"/>
<accession>B2A7R5</accession>
<keyword evidence="1 4" id="KW-0862">Zinc</keyword>
<protein>
    <recommendedName>
        <fullName evidence="1">Isoaspartyl dipeptidase</fullName>
        <ecNumber evidence="1">3.4.19.-</ecNumber>
    </recommendedName>
</protein>
<evidence type="ECO:0000256" key="4">
    <source>
        <dbReference type="PIRSR" id="PIRSR001238-3"/>
    </source>
</evidence>
<gene>
    <name evidence="6" type="ordered locus">Nther_0780</name>
</gene>
<dbReference type="NCBIfam" id="TIGR01975">
    <property type="entry name" value="isoAsp_dipep"/>
    <property type="match status" value="1"/>
</dbReference>
<comment type="subcellular location">
    <subcellularLocation>
        <location evidence="1">Cytoplasm</location>
    </subcellularLocation>
</comment>
<dbReference type="GO" id="GO:0016810">
    <property type="term" value="F:hydrolase activity, acting on carbon-nitrogen (but not peptide) bonds"/>
    <property type="evidence" value="ECO:0007669"/>
    <property type="project" value="InterPro"/>
</dbReference>
<feature type="binding site" evidence="3">
    <location>
        <position position="132"/>
    </location>
    <ligand>
        <name>substrate</name>
    </ligand>
</feature>
<dbReference type="InterPro" id="IPR050378">
    <property type="entry name" value="Metallo-dep_Hydrolases_sf"/>
</dbReference>
<evidence type="ECO:0000259" key="5">
    <source>
        <dbReference type="Pfam" id="PF01979"/>
    </source>
</evidence>